<dbReference type="OrthoDB" id="265717at2759"/>
<dbReference type="Proteomes" id="UP000799777">
    <property type="component" value="Unassembled WGS sequence"/>
</dbReference>
<keyword evidence="2" id="KW-1185">Reference proteome</keyword>
<accession>A0A9P4HE30</accession>
<gene>
    <name evidence="1" type="ORF">EK21DRAFT_60596</name>
</gene>
<dbReference type="EMBL" id="ML978172">
    <property type="protein sequence ID" value="KAF2032539.1"/>
    <property type="molecule type" value="Genomic_DNA"/>
</dbReference>
<sequence>SLQSQLNDWSPTSIGSPALAEELLQLHRDEGLEGFMDVAYGFTALAYSAVGEDEKAVEFAEKAGEAVLMKDGRWSDNLRIWEEMLGDVKGHWSWARRL</sequence>
<name>A0A9P4HE30_9PLEO</name>
<feature type="non-terminal residue" evidence="1">
    <location>
        <position position="1"/>
    </location>
</feature>
<evidence type="ECO:0000313" key="1">
    <source>
        <dbReference type="EMBL" id="KAF2032539.1"/>
    </source>
</evidence>
<protein>
    <submittedName>
        <fullName evidence="1">Uncharacterized protein</fullName>
    </submittedName>
</protein>
<dbReference type="AlphaFoldDB" id="A0A9P4HE30"/>
<comment type="caution">
    <text evidence="1">The sequence shown here is derived from an EMBL/GenBank/DDBJ whole genome shotgun (WGS) entry which is preliminary data.</text>
</comment>
<proteinExistence type="predicted"/>
<organism evidence="1 2">
    <name type="scientific">Setomelanomma holmii</name>
    <dbReference type="NCBI Taxonomy" id="210430"/>
    <lineage>
        <taxon>Eukaryota</taxon>
        <taxon>Fungi</taxon>
        <taxon>Dikarya</taxon>
        <taxon>Ascomycota</taxon>
        <taxon>Pezizomycotina</taxon>
        <taxon>Dothideomycetes</taxon>
        <taxon>Pleosporomycetidae</taxon>
        <taxon>Pleosporales</taxon>
        <taxon>Pleosporineae</taxon>
        <taxon>Phaeosphaeriaceae</taxon>
        <taxon>Setomelanomma</taxon>
    </lineage>
</organism>
<reference evidence="1" key="1">
    <citation type="journal article" date="2020" name="Stud. Mycol.">
        <title>101 Dothideomycetes genomes: a test case for predicting lifestyles and emergence of pathogens.</title>
        <authorList>
            <person name="Haridas S."/>
            <person name="Albert R."/>
            <person name="Binder M."/>
            <person name="Bloem J."/>
            <person name="Labutti K."/>
            <person name="Salamov A."/>
            <person name="Andreopoulos B."/>
            <person name="Baker S."/>
            <person name="Barry K."/>
            <person name="Bills G."/>
            <person name="Bluhm B."/>
            <person name="Cannon C."/>
            <person name="Castanera R."/>
            <person name="Culley D."/>
            <person name="Daum C."/>
            <person name="Ezra D."/>
            <person name="Gonzalez J."/>
            <person name="Henrissat B."/>
            <person name="Kuo A."/>
            <person name="Liang C."/>
            <person name="Lipzen A."/>
            <person name="Lutzoni F."/>
            <person name="Magnuson J."/>
            <person name="Mondo S."/>
            <person name="Nolan M."/>
            <person name="Ohm R."/>
            <person name="Pangilinan J."/>
            <person name="Park H.-J."/>
            <person name="Ramirez L."/>
            <person name="Alfaro M."/>
            <person name="Sun H."/>
            <person name="Tritt A."/>
            <person name="Yoshinaga Y."/>
            <person name="Zwiers L.-H."/>
            <person name="Turgeon B."/>
            <person name="Goodwin S."/>
            <person name="Spatafora J."/>
            <person name="Crous P."/>
            <person name="Grigoriev I."/>
        </authorList>
    </citation>
    <scope>NUCLEOTIDE SEQUENCE</scope>
    <source>
        <strain evidence="1">CBS 110217</strain>
    </source>
</reference>
<evidence type="ECO:0000313" key="2">
    <source>
        <dbReference type="Proteomes" id="UP000799777"/>
    </source>
</evidence>